<keyword evidence="2" id="KW-1185">Reference proteome</keyword>
<organism evidence="1 2">
    <name type="scientific">Eragrostis curvula</name>
    <name type="common">weeping love grass</name>
    <dbReference type="NCBI Taxonomy" id="38414"/>
    <lineage>
        <taxon>Eukaryota</taxon>
        <taxon>Viridiplantae</taxon>
        <taxon>Streptophyta</taxon>
        <taxon>Embryophyta</taxon>
        <taxon>Tracheophyta</taxon>
        <taxon>Spermatophyta</taxon>
        <taxon>Magnoliopsida</taxon>
        <taxon>Liliopsida</taxon>
        <taxon>Poales</taxon>
        <taxon>Poaceae</taxon>
        <taxon>PACMAD clade</taxon>
        <taxon>Chloridoideae</taxon>
        <taxon>Eragrostideae</taxon>
        <taxon>Eragrostidinae</taxon>
        <taxon>Eragrostis</taxon>
    </lineage>
</organism>
<name>A0A5J9UDU3_9POAL</name>
<dbReference type="EMBL" id="RWGY01000026">
    <property type="protein sequence ID" value="TVU21298.1"/>
    <property type="molecule type" value="Genomic_DNA"/>
</dbReference>
<dbReference type="AlphaFoldDB" id="A0A5J9UDU3"/>
<protein>
    <submittedName>
        <fullName evidence="1">Uncharacterized protein</fullName>
    </submittedName>
</protein>
<sequence>MNHATCRRGGNCRLGFAGAAIAPTLPRNRTLTPLPGEGLVGRPCPSCNETLRHQFVPDKMYREKCHVIDSECSSSIEAPRFSSPSLRRCAVDE</sequence>
<reference evidence="1 2" key="1">
    <citation type="journal article" date="2019" name="Sci. Rep.">
        <title>A high-quality genome of Eragrostis curvula grass provides insights into Poaceae evolution and supports new strategies to enhance forage quality.</title>
        <authorList>
            <person name="Carballo J."/>
            <person name="Santos B.A.C.M."/>
            <person name="Zappacosta D."/>
            <person name="Garbus I."/>
            <person name="Selva J.P."/>
            <person name="Gallo C.A."/>
            <person name="Diaz A."/>
            <person name="Albertini E."/>
            <person name="Caccamo M."/>
            <person name="Echenique V."/>
        </authorList>
    </citation>
    <scope>NUCLEOTIDE SEQUENCE [LARGE SCALE GENOMIC DNA]</scope>
    <source>
        <strain evidence="2">cv. Victoria</strain>
        <tissue evidence="1">Leaf</tissue>
    </source>
</reference>
<gene>
    <name evidence="1" type="ORF">EJB05_30925</name>
</gene>
<evidence type="ECO:0000313" key="1">
    <source>
        <dbReference type="EMBL" id="TVU21298.1"/>
    </source>
</evidence>
<proteinExistence type="predicted"/>
<accession>A0A5J9UDU3</accession>
<evidence type="ECO:0000313" key="2">
    <source>
        <dbReference type="Proteomes" id="UP000324897"/>
    </source>
</evidence>
<feature type="non-terminal residue" evidence="1">
    <location>
        <position position="1"/>
    </location>
</feature>
<dbReference type="Proteomes" id="UP000324897">
    <property type="component" value="Unassembled WGS sequence"/>
</dbReference>
<comment type="caution">
    <text evidence="1">The sequence shown here is derived from an EMBL/GenBank/DDBJ whole genome shotgun (WGS) entry which is preliminary data.</text>
</comment>
<dbReference type="Gramene" id="TVU21298">
    <property type="protein sequence ID" value="TVU21298"/>
    <property type="gene ID" value="EJB05_30925"/>
</dbReference>